<accession>A0A9P8PJW0</accession>
<dbReference type="InterPro" id="IPR036864">
    <property type="entry name" value="Zn2-C6_fun-type_DNA-bd_sf"/>
</dbReference>
<keyword evidence="1" id="KW-0479">Metal-binding</keyword>
<dbReference type="CDD" id="cd15485">
    <property type="entry name" value="ZIP_Cat8"/>
    <property type="match status" value="1"/>
</dbReference>
<dbReference type="PROSITE" id="PS00463">
    <property type="entry name" value="ZN2_CY6_FUNGAL_1"/>
    <property type="match status" value="1"/>
</dbReference>
<evidence type="ECO:0000256" key="2">
    <source>
        <dbReference type="ARBA" id="ARBA00022833"/>
    </source>
</evidence>
<keyword evidence="7" id="KW-1185">Reference proteome</keyword>
<evidence type="ECO:0000256" key="3">
    <source>
        <dbReference type="ARBA" id="ARBA00023242"/>
    </source>
</evidence>
<dbReference type="SUPFAM" id="SSF57701">
    <property type="entry name" value="Zn2/Cys6 DNA-binding domain"/>
    <property type="match status" value="1"/>
</dbReference>
<dbReference type="Gene3D" id="4.10.240.10">
    <property type="entry name" value="Zn(2)-C6 fungal-type DNA-binding domain"/>
    <property type="match status" value="1"/>
</dbReference>
<feature type="domain" description="Zn(2)-C6 fungal-type" evidence="5">
    <location>
        <begin position="40"/>
        <end position="70"/>
    </location>
</feature>
<feature type="compositionally biased region" description="Low complexity" evidence="4">
    <location>
        <begin position="808"/>
        <end position="818"/>
    </location>
</feature>
<feature type="region of interest" description="Disordered" evidence="4">
    <location>
        <begin position="109"/>
        <end position="132"/>
    </location>
</feature>
<evidence type="ECO:0000313" key="7">
    <source>
        <dbReference type="Proteomes" id="UP000774326"/>
    </source>
</evidence>
<dbReference type="PANTHER" id="PTHR46910:SF12">
    <property type="entry name" value="REGULATORY PROTEIN CAT8"/>
    <property type="match status" value="1"/>
</dbReference>
<keyword evidence="2" id="KW-0862">Zinc</keyword>
<protein>
    <recommendedName>
        <fullName evidence="5">Zn(2)-C6 fungal-type domain-containing protein</fullName>
    </recommendedName>
</protein>
<feature type="compositionally biased region" description="Polar residues" evidence="4">
    <location>
        <begin position="984"/>
        <end position="997"/>
    </location>
</feature>
<dbReference type="CDD" id="cd00067">
    <property type="entry name" value="GAL4"/>
    <property type="match status" value="1"/>
</dbReference>
<name>A0A9P8PJW0_WICPI</name>
<reference evidence="6" key="1">
    <citation type="journal article" date="2021" name="Open Biol.">
        <title>Shared evolutionary footprints suggest mitochondrial oxidative damage underlies multiple complex I losses in fungi.</title>
        <authorList>
            <person name="Schikora-Tamarit M.A."/>
            <person name="Marcet-Houben M."/>
            <person name="Nosek J."/>
            <person name="Gabaldon T."/>
        </authorList>
    </citation>
    <scope>NUCLEOTIDE SEQUENCE</scope>
    <source>
        <strain evidence="6">CBS2887</strain>
    </source>
</reference>
<sequence length="1150" mass="127417">MEEPLQFKQEKEESVAKPSKITRTKVIKTPGSKIERIAQACDRCRLKKTKCDGRRPQCSQCELVGFECKVSDKLSRLSYPRGYTETLEQRVRELETENKKLLALLDLRKENSNSHSNSSSPPDQKISGVTQRLSSSNLSLLNRQTSALTESQHLDTLGQTKHVHSGPGCCANYPHSVHETPVSIAGSVDLEQSDDQDSLYSFNGSDSLLSPYHNSHHHHHNHHHNHQGSYNVSFEQNQAPGLNAALAIARMNNLRNNSTPSSNNNAKLQLANLVAMSIPRSTEEMLFIPSLLSKIGETYGLNSKACFLTANTIASLKQIPKASTENSARSEVNFNSLNFKNITVAESNLFFNCLQLPSKVQLDQLVTVYFQEWGVVMPMIDKREFLKQYATFLKSMENNFNDNSMMKNERFGLMLVLVCQLSLISMRSNALSRGGGGRMLSEQDLRLINYFDGLIHKLIQTSLTDICSIQSLQILALTLYYSLNTGDVITTYQLRGKVITMAQQLRLHRCPSAVLGTNGSTVSSFQQGERRILFWCIYSLDVFSSLQLGVPRLLKDYEIECALPIGIDSENGEEESNNFIIVDNSKISLVGKVFKFSLGIMRYAKVLGNILDSIFKRHSSTSGNISNHDLILIHENLLDSWRRDLPKHYQFQIDVNGSFTMDDGNETMDFKKIVLVLLYYSAKMLIHLPVIASEVEKSSRSSSIVIQQCSINILRLVKSASVQFEHQLPLPINVPRLKTRLILLSARGSLEYARGGAIFQEIKKLLGNLLHDLKMENYDINSPGNLSNACVQLLEVSVDLILGGSSANNNSSSSALSATKEVKRSSSLSSKSTSSPLGNTAALARKRNISNINDVAVQQAQEHHNQDNEGQLAQMLSQINAIPPIIKPDLNNISRVPQANNGSRVRSNSTATAATQNHHQQQHQQQQQLSSSSVENFDFNFNMKDFNFNFSNDENYEFAEFGADGSLGLEPWLNNFQDGSLNGSSASVRNNSTTKSITPPFDFPMPDHDFNSVGNGSSSSYGADLSNSQLNSNIFANDSNNDNSSLKPDVTGGSFYNGNYSINTPTPPPPSSLPQQQQNQLQQHQQALSGFQLAQQLQQNVNLNSEVGSFKVPNGSNKANTIRGNSGNSGLAGTSVKNQHQSLFDWQNSN</sequence>
<reference evidence="6" key="2">
    <citation type="submission" date="2021-01" db="EMBL/GenBank/DDBJ databases">
        <authorList>
            <person name="Schikora-Tamarit M.A."/>
        </authorList>
    </citation>
    <scope>NUCLEOTIDE SEQUENCE</scope>
    <source>
        <strain evidence="6">CBS2887</strain>
    </source>
</reference>
<feature type="compositionally biased region" description="Low complexity" evidence="4">
    <location>
        <begin position="907"/>
        <end position="932"/>
    </location>
</feature>
<feature type="region of interest" description="Disordered" evidence="4">
    <location>
        <begin position="1108"/>
        <end position="1150"/>
    </location>
</feature>
<feature type="region of interest" description="Disordered" evidence="4">
    <location>
        <begin position="892"/>
        <end position="932"/>
    </location>
</feature>
<dbReference type="EMBL" id="JAEUBG010005730">
    <property type="protein sequence ID" value="KAH3672945.1"/>
    <property type="molecule type" value="Genomic_DNA"/>
</dbReference>
<feature type="compositionally biased region" description="Polar residues" evidence="4">
    <location>
        <begin position="1025"/>
        <end position="1046"/>
    </location>
</feature>
<evidence type="ECO:0000313" key="6">
    <source>
        <dbReference type="EMBL" id="KAH3672945.1"/>
    </source>
</evidence>
<evidence type="ECO:0000256" key="1">
    <source>
        <dbReference type="ARBA" id="ARBA00022723"/>
    </source>
</evidence>
<dbReference type="PANTHER" id="PTHR46910">
    <property type="entry name" value="TRANSCRIPTION FACTOR PDR1"/>
    <property type="match status" value="1"/>
</dbReference>
<dbReference type="GO" id="GO:0045944">
    <property type="term" value="P:positive regulation of transcription by RNA polymerase II"/>
    <property type="evidence" value="ECO:0007669"/>
    <property type="project" value="UniProtKB-ARBA"/>
</dbReference>
<dbReference type="GO" id="GO:0003677">
    <property type="term" value="F:DNA binding"/>
    <property type="evidence" value="ECO:0007669"/>
    <property type="project" value="InterPro"/>
</dbReference>
<feature type="compositionally biased region" description="Polar residues" evidence="4">
    <location>
        <begin position="1114"/>
        <end position="1150"/>
    </location>
</feature>
<feature type="region of interest" description="Disordered" evidence="4">
    <location>
        <begin position="808"/>
        <end position="840"/>
    </location>
</feature>
<dbReference type="Proteomes" id="UP000774326">
    <property type="component" value="Unassembled WGS sequence"/>
</dbReference>
<dbReference type="GO" id="GO:0008270">
    <property type="term" value="F:zinc ion binding"/>
    <property type="evidence" value="ECO:0007669"/>
    <property type="project" value="InterPro"/>
</dbReference>
<feature type="compositionally biased region" description="Low complexity" evidence="4">
    <location>
        <begin position="1073"/>
        <end position="1087"/>
    </location>
</feature>
<dbReference type="PROSITE" id="PS50048">
    <property type="entry name" value="ZN2_CY6_FUNGAL_2"/>
    <property type="match status" value="1"/>
</dbReference>
<gene>
    <name evidence="6" type="ORF">WICPIJ_009980</name>
</gene>
<dbReference type="Pfam" id="PF00172">
    <property type="entry name" value="Zn_clus"/>
    <property type="match status" value="1"/>
</dbReference>
<dbReference type="InterPro" id="IPR007219">
    <property type="entry name" value="XnlR_reg_dom"/>
</dbReference>
<feature type="region of interest" description="Disordered" evidence="4">
    <location>
        <begin position="984"/>
        <end position="1087"/>
    </location>
</feature>
<dbReference type="GO" id="GO:0006351">
    <property type="term" value="P:DNA-templated transcription"/>
    <property type="evidence" value="ECO:0007669"/>
    <property type="project" value="InterPro"/>
</dbReference>
<dbReference type="OrthoDB" id="1924787at2759"/>
<feature type="compositionally biased region" description="Low complexity" evidence="4">
    <location>
        <begin position="825"/>
        <end position="835"/>
    </location>
</feature>
<dbReference type="Pfam" id="PF04082">
    <property type="entry name" value="Fungal_trans"/>
    <property type="match status" value="1"/>
</dbReference>
<keyword evidence="3" id="KW-0539">Nucleus</keyword>
<comment type="caution">
    <text evidence="6">The sequence shown here is derived from an EMBL/GenBank/DDBJ whole genome shotgun (WGS) entry which is preliminary data.</text>
</comment>
<feature type="compositionally biased region" description="Polar residues" evidence="4">
    <location>
        <begin position="892"/>
        <end position="906"/>
    </location>
</feature>
<dbReference type="CDD" id="cd12148">
    <property type="entry name" value="fungal_TF_MHR"/>
    <property type="match status" value="1"/>
</dbReference>
<dbReference type="SMART" id="SM00906">
    <property type="entry name" value="Fungal_trans"/>
    <property type="match status" value="1"/>
</dbReference>
<dbReference type="GO" id="GO:0000981">
    <property type="term" value="F:DNA-binding transcription factor activity, RNA polymerase II-specific"/>
    <property type="evidence" value="ECO:0007669"/>
    <property type="project" value="InterPro"/>
</dbReference>
<dbReference type="SMART" id="SM00066">
    <property type="entry name" value="GAL4"/>
    <property type="match status" value="1"/>
</dbReference>
<evidence type="ECO:0000256" key="4">
    <source>
        <dbReference type="SAM" id="MobiDB-lite"/>
    </source>
</evidence>
<feature type="compositionally biased region" description="Low complexity" evidence="4">
    <location>
        <begin position="1011"/>
        <end position="1020"/>
    </location>
</feature>
<dbReference type="AlphaFoldDB" id="A0A9P8PJW0"/>
<organism evidence="6 7">
    <name type="scientific">Wickerhamomyces pijperi</name>
    <name type="common">Yeast</name>
    <name type="synonym">Pichia pijperi</name>
    <dbReference type="NCBI Taxonomy" id="599730"/>
    <lineage>
        <taxon>Eukaryota</taxon>
        <taxon>Fungi</taxon>
        <taxon>Dikarya</taxon>
        <taxon>Ascomycota</taxon>
        <taxon>Saccharomycotina</taxon>
        <taxon>Saccharomycetes</taxon>
        <taxon>Phaffomycetales</taxon>
        <taxon>Wickerhamomycetaceae</taxon>
        <taxon>Wickerhamomyces</taxon>
    </lineage>
</organism>
<dbReference type="InterPro" id="IPR050987">
    <property type="entry name" value="AtrR-like"/>
</dbReference>
<proteinExistence type="predicted"/>
<evidence type="ECO:0000259" key="5">
    <source>
        <dbReference type="PROSITE" id="PS50048"/>
    </source>
</evidence>
<dbReference type="InterPro" id="IPR001138">
    <property type="entry name" value="Zn2Cys6_DnaBD"/>
</dbReference>